<evidence type="ECO:0000256" key="5">
    <source>
        <dbReference type="ARBA" id="ARBA00022989"/>
    </source>
</evidence>
<feature type="transmembrane region" description="Helical" evidence="7">
    <location>
        <begin position="171"/>
        <end position="189"/>
    </location>
</feature>
<accession>A0ABU3Q3M2</accession>
<gene>
    <name evidence="8" type="ORF">RQX22_03485</name>
</gene>
<keyword evidence="5 7" id="KW-1133">Transmembrane helix</keyword>
<evidence type="ECO:0000256" key="1">
    <source>
        <dbReference type="ARBA" id="ARBA00004651"/>
    </source>
</evidence>
<evidence type="ECO:0000313" key="8">
    <source>
        <dbReference type="EMBL" id="MDT9598010.1"/>
    </source>
</evidence>
<protein>
    <submittedName>
        <fullName evidence="8">Oligosaccharide flippase family protein</fullName>
    </submittedName>
</protein>
<evidence type="ECO:0000256" key="7">
    <source>
        <dbReference type="SAM" id="Phobius"/>
    </source>
</evidence>
<organism evidence="8 9">
    <name type="scientific">Sphingosinicella rhizophila</name>
    <dbReference type="NCBI Taxonomy" id="3050082"/>
    <lineage>
        <taxon>Bacteria</taxon>
        <taxon>Pseudomonadati</taxon>
        <taxon>Pseudomonadota</taxon>
        <taxon>Alphaproteobacteria</taxon>
        <taxon>Sphingomonadales</taxon>
        <taxon>Sphingosinicellaceae</taxon>
        <taxon>Sphingosinicella</taxon>
    </lineage>
</organism>
<dbReference type="PANTHER" id="PTHR30250">
    <property type="entry name" value="PST FAMILY PREDICTED COLANIC ACID TRANSPORTER"/>
    <property type="match status" value="1"/>
</dbReference>
<dbReference type="Proteomes" id="UP001259572">
    <property type="component" value="Unassembled WGS sequence"/>
</dbReference>
<evidence type="ECO:0000313" key="9">
    <source>
        <dbReference type="Proteomes" id="UP001259572"/>
    </source>
</evidence>
<feature type="transmembrane region" description="Helical" evidence="7">
    <location>
        <begin position="41"/>
        <end position="65"/>
    </location>
</feature>
<comment type="similarity">
    <text evidence="2">Belongs to the polysaccharide synthase family.</text>
</comment>
<evidence type="ECO:0000256" key="2">
    <source>
        <dbReference type="ARBA" id="ARBA00007430"/>
    </source>
</evidence>
<name>A0ABU3Q3M2_9SPHN</name>
<comment type="caution">
    <text evidence="8">The sequence shown here is derived from an EMBL/GenBank/DDBJ whole genome shotgun (WGS) entry which is preliminary data.</text>
</comment>
<dbReference type="RefSeq" id="WP_315723711.1">
    <property type="nucleotide sequence ID" value="NZ_JAVUPU010000002.1"/>
</dbReference>
<comment type="subcellular location">
    <subcellularLocation>
        <location evidence="1">Cell membrane</location>
        <topology evidence="1">Multi-pass membrane protein</topology>
    </subcellularLocation>
</comment>
<dbReference type="PANTHER" id="PTHR30250:SF10">
    <property type="entry name" value="LIPOPOLYSACCHARIDE BIOSYNTHESIS PROTEIN WZXC"/>
    <property type="match status" value="1"/>
</dbReference>
<dbReference type="EMBL" id="JAVUPU010000002">
    <property type="protein sequence ID" value="MDT9598010.1"/>
    <property type="molecule type" value="Genomic_DNA"/>
</dbReference>
<reference evidence="8 9" key="1">
    <citation type="submission" date="2023-05" db="EMBL/GenBank/DDBJ databases">
        <authorList>
            <person name="Guo Y."/>
        </authorList>
    </citation>
    <scope>NUCLEOTIDE SEQUENCE [LARGE SCALE GENOMIC DNA]</scope>
    <source>
        <strain evidence="8 9">GR2756</strain>
    </source>
</reference>
<dbReference type="InterPro" id="IPR050833">
    <property type="entry name" value="Poly_Biosynth_Transport"/>
</dbReference>
<keyword evidence="6 7" id="KW-0472">Membrane</keyword>
<feature type="transmembrane region" description="Helical" evidence="7">
    <location>
        <begin position="77"/>
        <end position="100"/>
    </location>
</feature>
<evidence type="ECO:0000256" key="6">
    <source>
        <dbReference type="ARBA" id="ARBA00023136"/>
    </source>
</evidence>
<keyword evidence="3" id="KW-1003">Cell membrane</keyword>
<dbReference type="Pfam" id="PF13440">
    <property type="entry name" value="Polysacc_synt_3"/>
    <property type="match status" value="1"/>
</dbReference>
<keyword evidence="4 7" id="KW-0812">Transmembrane</keyword>
<keyword evidence="9" id="KW-1185">Reference proteome</keyword>
<evidence type="ECO:0000256" key="4">
    <source>
        <dbReference type="ARBA" id="ARBA00022692"/>
    </source>
</evidence>
<evidence type="ECO:0000256" key="3">
    <source>
        <dbReference type="ARBA" id="ARBA00022475"/>
    </source>
</evidence>
<proteinExistence type="inferred from homology"/>
<feature type="transmembrane region" description="Helical" evidence="7">
    <location>
        <begin position="112"/>
        <end position="133"/>
    </location>
</feature>
<sequence length="244" mass="25608">MTKRTISGVVWQTGGRLVQAMIGLLVVAILARLLTPAEFGVVAAAIAVVNLGIALNDGTFGLSLIQRKRIGARQVTASFVLAFWLGVLLALIVSLVSPWVAAALQLPTLQAVLVVASFLLPMGALASVETALLQRAGEFRQISTISMASQILGGLISITLAIGGYGPWALIWGQLAAAAFNAAPISLLATRHRDWKISRTALAVVGHSSGIFTLYKLLSWGSGNAGRLVERTKFVTVTGQKAVI</sequence>
<feature type="transmembrane region" description="Helical" evidence="7">
    <location>
        <begin position="145"/>
        <end position="165"/>
    </location>
</feature>
<feature type="transmembrane region" description="Helical" evidence="7">
    <location>
        <begin position="16"/>
        <end position="35"/>
    </location>
</feature>